<dbReference type="Proteomes" id="UP000198894">
    <property type="component" value="Unassembled WGS sequence"/>
</dbReference>
<feature type="transmembrane region" description="Helical" evidence="1">
    <location>
        <begin position="37"/>
        <end position="57"/>
    </location>
</feature>
<keyword evidence="4" id="KW-1185">Reference proteome</keyword>
<evidence type="ECO:0000313" key="3">
    <source>
        <dbReference type="EMBL" id="SDI04867.1"/>
    </source>
</evidence>
<feature type="domain" description="TadE-like" evidence="2">
    <location>
        <begin position="31"/>
        <end position="73"/>
    </location>
</feature>
<proteinExistence type="predicted"/>
<keyword evidence="1" id="KW-0472">Membrane</keyword>
<organism evidence="3 4">
    <name type="scientific">Mesorhizobium muleiense</name>
    <dbReference type="NCBI Taxonomy" id="1004279"/>
    <lineage>
        <taxon>Bacteria</taxon>
        <taxon>Pseudomonadati</taxon>
        <taxon>Pseudomonadota</taxon>
        <taxon>Alphaproteobacteria</taxon>
        <taxon>Hyphomicrobiales</taxon>
        <taxon>Phyllobacteriaceae</taxon>
        <taxon>Mesorhizobium</taxon>
    </lineage>
</organism>
<protein>
    <submittedName>
        <fullName evidence="3">Flp pilus assembly protein TadG</fullName>
    </submittedName>
</protein>
<dbReference type="Pfam" id="PF07811">
    <property type="entry name" value="TadE"/>
    <property type="match status" value="1"/>
</dbReference>
<keyword evidence="1" id="KW-0812">Transmembrane</keyword>
<dbReference type="AlphaFoldDB" id="A0A1G8HDV9"/>
<sequence>MNSAETGTIAIKRRNTRQLKRKLHQFREPSGTSAIEFALLAPIFILLLLGMVAYGIYFGASHSVQQIAADAARTAIAGLNEDERQALVTSFVTTNAAGYPFVDSDKLTYQAKDSTADGNQFVVSIQYDARNLPVWNLFPALPMPGTTISRQSTIRVGGI</sequence>
<accession>A0A1G8HDV9</accession>
<gene>
    <name evidence="3" type="ORF">SAMN05428953_10132</name>
</gene>
<evidence type="ECO:0000313" key="4">
    <source>
        <dbReference type="Proteomes" id="UP000198894"/>
    </source>
</evidence>
<dbReference type="RefSeq" id="WP_091589864.1">
    <property type="nucleotide sequence ID" value="NZ_FNEE01000001.1"/>
</dbReference>
<keyword evidence="1" id="KW-1133">Transmembrane helix</keyword>
<evidence type="ECO:0000256" key="1">
    <source>
        <dbReference type="SAM" id="Phobius"/>
    </source>
</evidence>
<reference evidence="4" key="1">
    <citation type="submission" date="2016-10" db="EMBL/GenBank/DDBJ databases">
        <authorList>
            <person name="Varghese N."/>
            <person name="Submissions S."/>
        </authorList>
    </citation>
    <scope>NUCLEOTIDE SEQUENCE [LARGE SCALE GENOMIC DNA]</scope>
    <source>
        <strain evidence="4">CGMCC 1.11022</strain>
    </source>
</reference>
<evidence type="ECO:0000259" key="2">
    <source>
        <dbReference type="Pfam" id="PF07811"/>
    </source>
</evidence>
<name>A0A1G8HDV9_9HYPH</name>
<dbReference type="InterPro" id="IPR012495">
    <property type="entry name" value="TadE-like_dom"/>
</dbReference>
<dbReference type="EMBL" id="FNEE01000001">
    <property type="protein sequence ID" value="SDI04867.1"/>
    <property type="molecule type" value="Genomic_DNA"/>
</dbReference>